<feature type="region of interest" description="Disordered" evidence="1">
    <location>
        <begin position="147"/>
        <end position="166"/>
    </location>
</feature>
<keyword evidence="2" id="KW-0472">Membrane</keyword>
<evidence type="ECO:0000313" key="4">
    <source>
        <dbReference type="EMBL" id="MEV4926864.1"/>
    </source>
</evidence>
<dbReference type="RefSeq" id="WP_359103967.1">
    <property type="nucleotide sequence ID" value="NZ_JBEZGT010000027.1"/>
</dbReference>
<keyword evidence="2" id="KW-1133">Transmembrane helix</keyword>
<comment type="caution">
    <text evidence="4">The sequence shown here is derived from an EMBL/GenBank/DDBJ whole genome shotgun (WGS) entry which is preliminary data.</text>
</comment>
<evidence type="ECO:0000256" key="2">
    <source>
        <dbReference type="SAM" id="Phobius"/>
    </source>
</evidence>
<keyword evidence="2" id="KW-0812">Transmembrane</keyword>
<feature type="chain" id="PRO_5045689739" description="Gram-positive cocci surface proteins LPxTG domain-containing protein" evidence="3">
    <location>
        <begin position="29"/>
        <end position="213"/>
    </location>
</feature>
<accession>A0ABV3J2N9</accession>
<evidence type="ECO:0000313" key="5">
    <source>
        <dbReference type="Proteomes" id="UP001552479"/>
    </source>
</evidence>
<protein>
    <recommendedName>
        <fullName evidence="6">Gram-positive cocci surface proteins LPxTG domain-containing protein</fullName>
    </recommendedName>
</protein>
<dbReference type="Proteomes" id="UP001552479">
    <property type="component" value="Unassembled WGS sequence"/>
</dbReference>
<reference evidence="4 5" key="1">
    <citation type="submission" date="2024-06" db="EMBL/GenBank/DDBJ databases">
        <title>The Natural Products Discovery Center: Release of the First 8490 Sequenced Strains for Exploring Actinobacteria Biosynthetic Diversity.</title>
        <authorList>
            <person name="Kalkreuter E."/>
            <person name="Kautsar S.A."/>
            <person name="Yang D."/>
            <person name="Bader C.D."/>
            <person name="Teijaro C.N."/>
            <person name="Fluegel L."/>
            <person name="Davis C.M."/>
            <person name="Simpson J.R."/>
            <person name="Lauterbach L."/>
            <person name="Steele A.D."/>
            <person name="Gui C."/>
            <person name="Meng S."/>
            <person name="Li G."/>
            <person name="Viehrig K."/>
            <person name="Ye F."/>
            <person name="Su P."/>
            <person name="Kiefer A.F."/>
            <person name="Nichols A."/>
            <person name="Cepeda A.J."/>
            <person name="Yan W."/>
            <person name="Fan B."/>
            <person name="Jiang Y."/>
            <person name="Adhikari A."/>
            <person name="Zheng C.-J."/>
            <person name="Schuster L."/>
            <person name="Cowan T.M."/>
            <person name="Smanski M.J."/>
            <person name="Chevrette M.G."/>
            <person name="De Carvalho L.P.S."/>
            <person name="Shen B."/>
        </authorList>
    </citation>
    <scope>NUCLEOTIDE SEQUENCE [LARGE SCALE GENOMIC DNA]</scope>
    <source>
        <strain evidence="4 5">NPDC053791</strain>
    </source>
</reference>
<organism evidence="4 5">
    <name type="scientific">Streptomyces roseoverticillatus</name>
    <dbReference type="NCBI Taxonomy" id="66429"/>
    <lineage>
        <taxon>Bacteria</taxon>
        <taxon>Bacillati</taxon>
        <taxon>Actinomycetota</taxon>
        <taxon>Actinomycetes</taxon>
        <taxon>Kitasatosporales</taxon>
        <taxon>Streptomycetaceae</taxon>
        <taxon>Streptomyces</taxon>
    </lineage>
</organism>
<feature type="signal peptide" evidence="3">
    <location>
        <begin position="1"/>
        <end position="28"/>
    </location>
</feature>
<dbReference type="EMBL" id="JBFASG010000040">
    <property type="protein sequence ID" value="MEV4926864.1"/>
    <property type="molecule type" value="Genomic_DNA"/>
</dbReference>
<gene>
    <name evidence="4" type="ORF">AB0L03_29240</name>
</gene>
<name>A0ABV3J2N9_9ACTN</name>
<proteinExistence type="predicted"/>
<evidence type="ECO:0000256" key="3">
    <source>
        <dbReference type="SAM" id="SignalP"/>
    </source>
</evidence>
<sequence length="213" mass="21568">MKRTMRWAAVPAAALAAGLGLCAAPAQAGQAPRADYQAVAHPVVGRVGETVEVELGVRNGGPGPAGGRAGHGAGTYEVTPPPGTAIVAAPRSGARQPCVAAVSPDAAPGSYICSIGENFSAGERDTLSFQVRIDEKVDGAEGLVRILDRDGEPSPDPDPGNDTAPIRVEVVDRTPEPPRPASPHTNSTLLLATTSGTAVSAGAIAFGVSRRKR</sequence>
<feature type="region of interest" description="Disordered" evidence="1">
    <location>
        <begin position="172"/>
        <end position="194"/>
    </location>
</feature>
<keyword evidence="3" id="KW-0732">Signal</keyword>
<keyword evidence="5" id="KW-1185">Reference proteome</keyword>
<feature type="transmembrane region" description="Helical" evidence="2">
    <location>
        <begin position="189"/>
        <end position="208"/>
    </location>
</feature>
<evidence type="ECO:0008006" key="6">
    <source>
        <dbReference type="Google" id="ProtNLM"/>
    </source>
</evidence>
<evidence type="ECO:0000256" key="1">
    <source>
        <dbReference type="SAM" id="MobiDB-lite"/>
    </source>
</evidence>